<protein>
    <submittedName>
        <fullName evidence="1">Uncharacterized protein</fullName>
    </submittedName>
</protein>
<dbReference type="EMBL" id="OOIL02001901">
    <property type="protein sequence ID" value="VFQ79079.1"/>
    <property type="molecule type" value="Genomic_DNA"/>
</dbReference>
<dbReference type="Proteomes" id="UP000595140">
    <property type="component" value="Unassembled WGS sequence"/>
</dbReference>
<dbReference type="AlphaFoldDB" id="A0A484LS79"/>
<accession>A0A484LS79</accession>
<organism evidence="1 2">
    <name type="scientific">Cuscuta campestris</name>
    <dbReference type="NCBI Taxonomy" id="132261"/>
    <lineage>
        <taxon>Eukaryota</taxon>
        <taxon>Viridiplantae</taxon>
        <taxon>Streptophyta</taxon>
        <taxon>Embryophyta</taxon>
        <taxon>Tracheophyta</taxon>
        <taxon>Spermatophyta</taxon>
        <taxon>Magnoliopsida</taxon>
        <taxon>eudicotyledons</taxon>
        <taxon>Gunneridae</taxon>
        <taxon>Pentapetalae</taxon>
        <taxon>asterids</taxon>
        <taxon>lamiids</taxon>
        <taxon>Solanales</taxon>
        <taxon>Convolvulaceae</taxon>
        <taxon>Cuscuteae</taxon>
        <taxon>Cuscuta</taxon>
        <taxon>Cuscuta subgen. Grammica</taxon>
        <taxon>Cuscuta sect. Cleistogrammica</taxon>
    </lineage>
</organism>
<sequence length="74" mass="8283">MHLLNSKIRLITKKKLQIFSISAPLSCKICILHSKNQLTSPKITFQNAELFISIQKSAVNNAHASTFSLNMTIL</sequence>
<proteinExistence type="predicted"/>
<evidence type="ECO:0000313" key="2">
    <source>
        <dbReference type="Proteomes" id="UP000595140"/>
    </source>
</evidence>
<keyword evidence="2" id="KW-1185">Reference proteome</keyword>
<gene>
    <name evidence="1" type="ORF">CCAM_LOCUS20855</name>
</gene>
<evidence type="ECO:0000313" key="1">
    <source>
        <dbReference type="EMBL" id="VFQ79079.1"/>
    </source>
</evidence>
<reference evidence="1 2" key="1">
    <citation type="submission" date="2018-04" db="EMBL/GenBank/DDBJ databases">
        <authorList>
            <person name="Vogel A."/>
        </authorList>
    </citation>
    <scope>NUCLEOTIDE SEQUENCE [LARGE SCALE GENOMIC DNA]</scope>
</reference>
<name>A0A484LS79_9ASTE</name>